<protein>
    <submittedName>
        <fullName evidence="2">Uncharacterized protein</fullName>
    </submittedName>
</protein>
<keyword evidence="3" id="KW-1185">Reference proteome</keyword>
<evidence type="ECO:0000256" key="1">
    <source>
        <dbReference type="SAM" id="MobiDB-lite"/>
    </source>
</evidence>
<evidence type="ECO:0000313" key="3">
    <source>
        <dbReference type="Proteomes" id="UP000594263"/>
    </source>
</evidence>
<dbReference type="Proteomes" id="UP000594263">
    <property type="component" value="Unplaced"/>
</dbReference>
<feature type="region of interest" description="Disordered" evidence="1">
    <location>
        <begin position="177"/>
        <end position="198"/>
    </location>
</feature>
<name>A0A7N0SX57_KALFE</name>
<dbReference type="OMA" id="KMMSLET"/>
<sequence length="233" mass="25472">MVRQVKAKKPEYLFGKGKVTPTQIAYVVDQYLSEHQFTQTRSSFRSEASSLISKTPVQEGPKMMSLETIIDEYVKMKEQKLIVEMEKQRLEQESSRVNSLLHGMQSVMNAYNAAGAAAASVPALAAAAPFTLSDQSVAVVQHSDLTNASPAGRIVNVSPNTTPPWVPPNMLQASTSFTTPVDGNPCSKKRRGSEVVPGAPINAKKSRARMPNKKVIGGQYFFITPYGICLIFH</sequence>
<proteinExistence type="predicted"/>
<dbReference type="EnsemblPlants" id="Kaladp0011s0521.1.v1.1">
    <property type="protein sequence ID" value="Kaladp0011s0521.1.v1.1"/>
    <property type="gene ID" value="Kaladp0011s0521.v1.1"/>
</dbReference>
<evidence type="ECO:0000313" key="2">
    <source>
        <dbReference type="EnsemblPlants" id="Kaladp0011s0521.1.v1.1"/>
    </source>
</evidence>
<dbReference type="PANTHER" id="PTHR35117">
    <property type="entry name" value="MYOSIN-M HEAVY PROTEIN"/>
    <property type="match status" value="1"/>
</dbReference>
<reference evidence="2" key="1">
    <citation type="submission" date="2021-01" db="UniProtKB">
        <authorList>
            <consortium name="EnsemblPlants"/>
        </authorList>
    </citation>
    <scope>IDENTIFICATION</scope>
</reference>
<organism evidence="2 3">
    <name type="scientific">Kalanchoe fedtschenkoi</name>
    <name type="common">Lavender scallops</name>
    <name type="synonym">South American air plant</name>
    <dbReference type="NCBI Taxonomy" id="63787"/>
    <lineage>
        <taxon>Eukaryota</taxon>
        <taxon>Viridiplantae</taxon>
        <taxon>Streptophyta</taxon>
        <taxon>Embryophyta</taxon>
        <taxon>Tracheophyta</taxon>
        <taxon>Spermatophyta</taxon>
        <taxon>Magnoliopsida</taxon>
        <taxon>eudicotyledons</taxon>
        <taxon>Gunneridae</taxon>
        <taxon>Pentapetalae</taxon>
        <taxon>Saxifragales</taxon>
        <taxon>Crassulaceae</taxon>
        <taxon>Kalanchoe</taxon>
    </lineage>
</organism>
<dbReference type="AlphaFoldDB" id="A0A7N0SX57"/>
<dbReference type="PANTHER" id="PTHR35117:SF1">
    <property type="entry name" value="MYOSIN-M HEAVY PROTEIN"/>
    <property type="match status" value="1"/>
</dbReference>
<accession>A0A7N0SX57</accession>
<dbReference type="Gramene" id="Kaladp0011s0521.1.v1.1">
    <property type="protein sequence ID" value="Kaladp0011s0521.1.v1.1"/>
    <property type="gene ID" value="Kaladp0011s0521.v1.1"/>
</dbReference>